<dbReference type="Proteomes" id="UP001464387">
    <property type="component" value="Unassembled WGS sequence"/>
</dbReference>
<organism evidence="1 2">
    <name type="scientific">Mesorhizobium opportunistum</name>
    <dbReference type="NCBI Taxonomy" id="593909"/>
    <lineage>
        <taxon>Bacteria</taxon>
        <taxon>Pseudomonadati</taxon>
        <taxon>Pseudomonadota</taxon>
        <taxon>Alphaproteobacteria</taxon>
        <taxon>Hyphomicrobiales</taxon>
        <taxon>Phyllobacteriaceae</taxon>
        <taxon>Mesorhizobium</taxon>
    </lineage>
</organism>
<proteinExistence type="predicted"/>
<protein>
    <submittedName>
        <fullName evidence="1">Uncharacterized protein</fullName>
    </submittedName>
</protein>
<dbReference type="EMBL" id="JAMYPJ010000072">
    <property type="protein sequence ID" value="MER8937330.1"/>
    <property type="molecule type" value="Genomic_DNA"/>
</dbReference>
<keyword evidence="2" id="KW-1185">Reference proteome</keyword>
<dbReference type="RefSeq" id="WP_224690357.1">
    <property type="nucleotide sequence ID" value="NZ_CP097252.1"/>
</dbReference>
<name>A0ABV1YQ72_9HYPH</name>
<sequence length="58" mass="6546">MADYVMPERGKTQRVEQAVTQLSETRTSLATWRSKPSRLKPSCAAPQWNLRLGRSVDG</sequence>
<evidence type="ECO:0000313" key="2">
    <source>
        <dbReference type="Proteomes" id="UP001464387"/>
    </source>
</evidence>
<gene>
    <name evidence="1" type="ORF">NKI33_30795</name>
</gene>
<comment type="caution">
    <text evidence="1">The sequence shown here is derived from an EMBL/GenBank/DDBJ whole genome shotgun (WGS) entry which is preliminary data.</text>
</comment>
<reference evidence="1 2" key="1">
    <citation type="journal article" date="2024" name="Proc. Natl. Acad. Sci. U.S.A.">
        <title>The evolutionary genomics of adaptation to stress in wild rhizobium bacteria.</title>
        <authorList>
            <person name="Kehlet-Delgado H."/>
            <person name="Montoya A.P."/>
            <person name="Jensen K.T."/>
            <person name="Wendlandt C.E."/>
            <person name="Dexheimer C."/>
            <person name="Roberts M."/>
            <person name="Torres Martinez L."/>
            <person name="Friesen M.L."/>
            <person name="Griffitts J.S."/>
            <person name="Porter S.S."/>
        </authorList>
    </citation>
    <scope>NUCLEOTIDE SEQUENCE [LARGE SCALE GENOMIC DNA]</scope>
    <source>
        <strain evidence="1 2">M0729</strain>
    </source>
</reference>
<evidence type="ECO:0000313" key="1">
    <source>
        <dbReference type="EMBL" id="MER8937330.1"/>
    </source>
</evidence>
<accession>A0ABV1YQ72</accession>